<feature type="domain" description="Gfo/Idh/MocA-like oxidoreductase N-terminal" evidence="1">
    <location>
        <begin position="3"/>
        <end position="118"/>
    </location>
</feature>
<dbReference type="Gene3D" id="3.40.50.720">
    <property type="entry name" value="NAD(P)-binding Rossmann-like Domain"/>
    <property type="match status" value="1"/>
</dbReference>
<dbReference type="SUPFAM" id="SSF51735">
    <property type="entry name" value="NAD(P)-binding Rossmann-fold domains"/>
    <property type="match status" value="1"/>
</dbReference>
<sequence>MKIRIALLGAAHVHAQHYAALLSQQENTEVLGFTEDDPNIAQEFAQRTGLMQRTAAEIMALSPHGVIVCTVNTKRLGPVQLAAASGAHVLCEKPIATNEADAQAMRRACEAAGVQFVTAFPARFSSAALSLAEQLRAGQLGKVLAYSGVNHSVAPDHEQPWFGDPAQAGGGAGMDHIVHLADLLRFVGERPTEVYAQLRPVPQWVLPEHADIDAAGLITLRLASGASATIDCSWSRPQGYPRWGQLRLDVTASRGMLSLDVFADHLNITQGTYQWAGYGEDLNAKMLDDFIQVCAGSGAGRATWQDGYAALGVVQAAYTSNASGEAVQLNDAAE</sequence>
<keyword evidence="4" id="KW-1185">Reference proteome</keyword>
<evidence type="ECO:0000313" key="3">
    <source>
        <dbReference type="EMBL" id="AZI45049.1"/>
    </source>
</evidence>
<dbReference type="Proteomes" id="UP000276417">
    <property type="component" value="Plasmid unnamed2"/>
</dbReference>
<gene>
    <name evidence="3" type="ORF">EHF33_19365</name>
</gene>
<dbReference type="PANTHER" id="PTHR43377">
    <property type="entry name" value="BILIVERDIN REDUCTASE A"/>
    <property type="match status" value="1"/>
</dbReference>
<feature type="domain" description="GFO/IDH/MocA-like oxidoreductase" evidence="2">
    <location>
        <begin position="131"/>
        <end position="257"/>
    </location>
</feature>
<geneLocation type="plasmid" evidence="3 4">
    <name>unnamed2</name>
</geneLocation>
<reference evidence="3 4" key="1">
    <citation type="submission" date="2018-11" db="EMBL/GenBank/DDBJ databases">
        <title>Deinococcus shelandsis sp. nov., isolated from South Shetland Islands soil of Antarctica.</title>
        <authorList>
            <person name="Tian J."/>
        </authorList>
    </citation>
    <scope>NUCLEOTIDE SEQUENCE [LARGE SCALE GENOMIC DNA]</scope>
    <source>
        <strain evidence="3 4">S14-83T</strain>
        <plasmid evidence="3 4">unnamed2</plasmid>
    </source>
</reference>
<dbReference type="RefSeq" id="WP_124875280.1">
    <property type="nucleotide sequence ID" value="NZ_CP034186.1"/>
</dbReference>
<dbReference type="KEGG" id="dph:EHF33_19365"/>
<evidence type="ECO:0000259" key="2">
    <source>
        <dbReference type="Pfam" id="PF22725"/>
    </source>
</evidence>
<dbReference type="Gene3D" id="3.30.360.10">
    <property type="entry name" value="Dihydrodipicolinate Reductase, domain 2"/>
    <property type="match status" value="1"/>
</dbReference>
<dbReference type="InterPro" id="IPR000683">
    <property type="entry name" value="Gfo/Idh/MocA-like_OxRdtase_N"/>
</dbReference>
<dbReference type="AlphaFoldDB" id="A0A3G8YIF2"/>
<dbReference type="EMBL" id="CP034186">
    <property type="protein sequence ID" value="AZI45049.1"/>
    <property type="molecule type" value="Genomic_DNA"/>
</dbReference>
<dbReference type="InterPro" id="IPR036291">
    <property type="entry name" value="NAD(P)-bd_dom_sf"/>
</dbReference>
<evidence type="ECO:0000313" key="4">
    <source>
        <dbReference type="Proteomes" id="UP000276417"/>
    </source>
</evidence>
<dbReference type="InterPro" id="IPR051450">
    <property type="entry name" value="Gfo/Idh/MocA_Oxidoreductases"/>
</dbReference>
<dbReference type="Pfam" id="PF22725">
    <property type="entry name" value="GFO_IDH_MocA_C3"/>
    <property type="match status" value="1"/>
</dbReference>
<accession>A0A3G8YIF2</accession>
<organism evidence="3 4">
    <name type="scientific">Deinococcus psychrotolerans</name>
    <dbReference type="NCBI Taxonomy" id="2489213"/>
    <lineage>
        <taxon>Bacteria</taxon>
        <taxon>Thermotogati</taxon>
        <taxon>Deinococcota</taxon>
        <taxon>Deinococci</taxon>
        <taxon>Deinococcales</taxon>
        <taxon>Deinococcaceae</taxon>
        <taxon>Deinococcus</taxon>
    </lineage>
</organism>
<dbReference type="SUPFAM" id="SSF55347">
    <property type="entry name" value="Glyceraldehyde-3-phosphate dehydrogenase-like, C-terminal domain"/>
    <property type="match status" value="1"/>
</dbReference>
<evidence type="ECO:0000259" key="1">
    <source>
        <dbReference type="Pfam" id="PF01408"/>
    </source>
</evidence>
<dbReference type="GO" id="GO:0000166">
    <property type="term" value="F:nucleotide binding"/>
    <property type="evidence" value="ECO:0007669"/>
    <property type="project" value="InterPro"/>
</dbReference>
<dbReference type="PANTHER" id="PTHR43377:SF1">
    <property type="entry name" value="BILIVERDIN REDUCTASE A"/>
    <property type="match status" value="1"/>
</dbReference>
<proteinExistence type="predicted"/>
<keyword evidence="3" id="KW-0614">Plasmid</keyword>
<dbReference type="OrthoDB" id="240873at2"/>
<dbReference type="InterPro" id="IPR055170">
    <property type="entry name" value="GFO_IDH_MocA-like_dom"/>
</dbReference>
<name>A0A3G8YIF2_9DEIO</name>
<protein>
    <submittedName>
        <fullName evidence="3">Gfo/Idh/MocA family oxidoreductase</fullName>
    </submittedName>
</protein>
<dbReference type="Pfam" id="PF01408">
    <property type="entry name" value="GFO_IDH_MocA"/>
    <property type="match status" value="1"/>
</dbReference>